<dbReference type="GO" id="GO:0005886">
    <property type="term" value="C:plasma membrane"/>
    <property type="evidence" value="ECO:0007669"/>
    <property type="project" value="TreeGrafter"/>
</dbReference>
<feature type="domain" description="DUF218" evidence="2">
    <location>
        <begin position="42"/>
        <end position="186"/>
    </location>
</feature>
<dbReference type="InterPro" id="IPR014729">
    <property type="entry name" value="Rossmann-like_a/b/a_fold"/>
</dbReference>
<dbReference type="EMBL" id="NIBG01000006">
    <property type="protein sequence ID" value="PAB59641.1"/>
    <property type="molecule type" value="Genomic_DNA"/>
</dbReference>
<dbReference type="AlphaFoldDB" id="A0A267MJ74"/>
<dbReference type="OrthoDB" id="9782395at2"/>
<dbReference type="GO" id="GO:0043164">
    <property type="term" value="P:Gram-negative-bacterium-type cell wall biogenesis"/>
    <property type="evidence" value="ECO:0007669"/>
    <property type="project" value="TreeGrafter"/>
</dbReference>
<dbReference type="Gene3D" id="3.40.50.620">
    <property type="entry name" value="HUPs"/>
    <property type="match status" value="1"/>
</dbReference>
<proteinExistence type="predicted"/>
<dbReference type="InterPro" id="IPR051599">
    <property type="entry name" value="Cell_Envelope_Assoc"/>
</dbReference>
<comment type="caution">
    <text evidence="3">The sequence shown here is derived from an EMBL/GenBank/DDBJ whole genome shotgun (WGS) entry which is preliminary data.</text>
</comment>
<evidence type="ECO:0000313" key="4">
    <source>
        <dbReference type="Proteomes" id="UP000216024"/>
    </source>
</evidence>
<dbReference type="RefSeq" id="WP_095133042.1">
    <property type="nucleotide sequence ID" value="NZ_NIBG01000006.1"/>
</dbReference>
<reference evidence="3 4" key="1">
    <citation type="submission" date="2017-06" db="EMBL/GenBank/DDBJ databases">
        <title>Draft genome sequence of anaerobic fermentative bacterium Anaeromicrobium sediminis DY2726D isolated from West Pacific Ocean sediments.</title>
        <authorList>
            <person name="Zeng X."/>
        </authorList>
    </citation>
    <scope>NUCLEOTIDE SEQUENCE [LARGE SCALE GENOMIC DNA]</scope>
    <source>
        <strain evidence="3 4">DY2726D</strain>
    </source>
</reference>
<dbReference type="PANTHER" id="PTHR30336">
    <property type="entry name" value="INNER MEMBRANE PROTEIN, PROBABLE PERMEASE"/>
    <property type="match status" value="1"/>
</dbReference>
<keyword evidence="1" id="KW-0175">Coiled coil</keyword>
<gene>
    <name evidence="3" type="ORF">CCE28_08715</name>
</gene>
<dbReference type="PANTHER" id="PTHR30336:SF4">
    <property type="entry name" value="ENVELOPE BIOGENESIS FACTOR ELYC"/>
    <property type="match status" value="1"/>
</dbReference>
<dbReference type="InterPro" id="IPR003848">
    <property type="entry name" value="DUF218"/>
</dbReference>
<evidence type="ECO:0000313" key="3">
    <source>
        <dbReference type="EMBL" id="PAB59641.1"/>
    </source>
</evidence>
<dbReference type="CDD" id="cd06259">
    <property type="entry name" value="YdcF-like"/>
    <property type="match status" value="1"/>
</dbReference>
<feature type="coiled-coil region" evidence="1">
    <location>
        <begin position="114"/>
        <end position="141"/>
    </location>
</feature>
<accession>A0A267MJ74</accession>
<dbReference type="GO" id="GO:0000270">
    <property type="term" value="P:peptidoglycan metabolic process"/>
    <property type="evidence" value="ECO:0007669"/>
    <property type="project" value="TreeGrafter"/>
</dbReference>
<dbReference type="Pfam" id="PF02698">
    <property type="entry name" value="DUF218"/>
    <property type="match status" value="1"/>
</dbReference>
<name>A0A267MJ74_9FIRM</name>
<sequence>MKKRSKAINLLKILGLLWLISFILIEGLILVNGVSKEYKEVDYIVVLGAGLKWDKLSATLKERLDKSYEYLNKNENIKIVVSGGQGPDEATSEAFAMEQYLVGLGISKDRIIKEDKSTSTYENLKNTYDILQEEERKEKIRIGIVTNRFHQFRAGVLAKEIGFEPYAIVSKTKFYQIPKYYLREYFAIIKSFLYDI</sequence>
<dbReference type="Proteomes" id="UP000216024">
    <property type="component" value="Unassembled WGS sequence"/>
</dbReference>
<organism evidence="3 4">
    <name type="scientific">Anaeromicrobium sediminis</name>
    <dbReference type="NCBI Taxonomy" id="1478221"/>
    <lineage>
        <taxon>Bacteria</taxon>
        <taxon>Bacillati</taxon>
        <taxon>Bacillota</taxon>
        <taxon>Clostridia</taxon>
        <taxon>Peptostreptococcales</taxon>
        <taxon>Thermotaleaceae</taxon>
        <taxon>Anaeromicrobium</taxon>
    </lineage>
</organism>
<keyword evidence="4" id="KW-1185">Reference proteome</keyword>
<evidence type="ECO:0000256" key="1">
    <source>
        <dbReference type="SAM" id="Coils"/>
    </source>
</evidence>
<protein>
    <recommendedName>
        <fullName evidence="2">DUF218 domain-containing protein</fullName>
    </recommendedName>
</protein>
<evidence type="ECO:0000259" key="2">
    <source>
        <dbReference type="Pfam" id="PF02698"/>
    </source>
</evidence>